<keyword evidence="5" id="KW-0560">Oxidoreductase</keyword>
<dbReference type="Proteomes" id="UP001162734">
    <property type="component" value="Chromosome"/>
</dbReference>
<evidence type="ECO:0000256" key="6">
    <source>
        <dbReference type="ARBA" id="ARBA00023004"/>
    </source>
</evidence>
<dbReference type="CDD" id="cd02766">
    <property type="entry name" value="MopB_3"/>
    <property type="match status" value="1"/>
</dbReference>
<dbReference type="PROSITE" id="PS51669">
    <property type="entry name" value="4FE4S_MOW_BIS_MGD"/>
    <property type="match status" value="1"/>
</dbReference>
<protein>
    <submittedName>
        <fullName evidence="9">Formate dehydrogenase</fullName>
    </submittedName>
</protein>
<evidence type="ECO:0000313" key="10">
    <source>
        <dbReference type="Proteomes" id="UP001162734"/>
    </source>
</evidence>
<feature type="domain" description="4Fe-4S Mo/W bis-MGD-type" evidence="8">
    <location>
        <begin position="1"/>
        <end position="58"/>
    </location>
</feature>
<dbReference type="Gene3D" id="3.40.228.10">
    <property type="entry name" value="Dimethylsulfoxide Reductase, domain 2"/>
    <property type="match status" value="1"/>
</dbReference>
<dbReference type="PANTHER" id="PTHR43742:SF6">
    <property type="entry name" value="OXIDOREDUCTASE YYAE-RELATED"/>
    <property type="match status" value="1"/>
</dbReference>
<evidence type="ECO:0000256" key="3">
    <source>
        <dbReference type="ARBA" id="ARBA00022505"/>
    </source>
</evidence>
<dbReference type="SUPFAM" id="SSF50692">
    <property type="entry name" value="ADC-like"/>
    <property type="match status" value="1"/>
</dbReference>
<dbReference type="InterPro" id="IPR050612">
    <property type="entry name" value="Prok_Mopterin_Oxidored"/>
</dbReference>
<dbReference type="InterPro" id="IPR006655">
    <property type="entry name" value="Mopterin_OxRdtase_prok_CS"/>
</dbReference>
<keyword evidence="3" id="KW-0500">Molybdenum</keyword>
<reference evidence="10" key="1">
    <citation type="journal article" date="2022" name="Int. J. Syst. Evol. Microbiol.">
        <title>Anaeromyxobacter oryzae sp. nov., Anaeromyxobacter diazotrophicus sp. nov. and Anaeromyxobacter paludicola sp. nov., isolated from paddy soils.</title>
        <authorList>
            <person name="Itoh H."/>
            <person name="Xu Z."/>
            <person name="Mise K."/>
            <person name="Masuda Y."/>
            <person name="Ushijima N."/>
            <person name="Hayakawa C."/>
            <person name="Shiratori Y."/>
            <person name="Senoo K."/>
        </authorList>
    </citation>
    <scope>NUCLEOTIDE SEQUENCE [LARGE SCALE GENOMIC DNA]</scope>
    <source>
        <strain evidence="10">Red630</strain>
    </source>
</reference>
<dbReference type="RefSeq" id="WP_248343552.1">
    <property type="nucleotide sequence ID" value="NZ_AP025592.1"/>
</dbReference>
<evidence type="ECO:0000259" key="8">
    <source>
        <dbReference type="PROSITE" id="PS51669"/>
    </source>
</evidence>
<dbReference type="Gene3D" id="3.30.2070.10">
    <property type="entry name" value="Formate dehydrogenase/DMSO reductase"/>
    <property type="match status" value="1"/>
</dbReference>
<dbReference type="InterPro" id="IPR006657">
    <property type="entry name" value="MoPterin_dinucl-bd_dom"/>
</dbReference>
<dbReference type="Gene3D" id="3.40.50.740">
    <property type="match status" value="1"/>
</dbReference>
<dbReference type="Gene3D" id="2.40.40.20">
    <property type="match status" value="1"/>
</dbReference>
<comment type="similarity">
    <text evidence="2">Belongs to the prokaryotic molybdopterin-containing oxidoreductase family.</text>
</comment>
<gene>
    <name evidence="9" type="ORF">AMPC_00860</name>
</gene>
<evidence type="ECO:0000256" key="7">
    <source>
        <dbReference type="ARBA" id="ARBA00023014"/>
    </source>
</evidence>
<name>A0ABN6N542_9BACT</name>
<keyword evidence="10" id="KW-1185">Reference proteome</keyword>
<dbReference type="SMART" id="SM00926">
    <property type="entry name" value="Molybdop_Fe4S4"/>
    <property type="match status" value="1"/>
</dbReference>
<dbReference type="Pfam" id="PF04879">
    <property type="entry name" value="Molybdop_Fe4S4"/>
    <property type="match status" value="1"/>
</dbReference>
<dbReference type="InterPro" id="IPR006656">
    <property type="entry name" value="Mopterin_OxRdtase"/>
</dbReference>
<evidence type="ECO:0000256" key="5">
    <source>
        <dbReference type="ARBA" id="ARBA00023002"/>
    </source>
</evidence>
<keyword evidence="4" id="KW-0479">Metal-binding</keyword>
<evidence type="ECO:0000256" key="4">
    <source>
        <dbReference type="ARBA" id="ARBA00022723"/>
    </source>
</evidence>
<keyword evidence="7" id="KW-0411">Iron-sulfur</keyword>
<keyword evidence="6" id="KW-0408">Iron</keyword>
<sequence>MTLARSACPYDCPDCCGLLVEVEAGRAVAVKGDPEHPYSRGTLCPKMNDYQRQVHSPQRLTTPLERVGAKGEGAFRPISWEAAVARIAERLREVAARHGAEAILPYSYAGTMGLVQRNAGHAFFHRLGASRLDRTICASGKEAGWKSVMGATLGLDPDEAAKSDLIVMWGLNAVATNLHFVQRVKQARARGARVWAIDTYETPTAALADEQVLVRPGSDGALALGLMHVLDRDGLTDRAFVEAHVQGHEALRAEVLPRFPPARVAEVTGLAPERIEALARAFAAARAPFIRLGNGLSRYGNGAMNVRCILGLSALAGSFGRDGGGCYAGSSGSEAFDVSVVTRPDLMPSPAPRIVNMNRLGEALAPSFPNPVKALFVYHSNPAAVAPDQNAVLAGLAREDLFTVVHERFLTDTARYADLVLPATSSLEHPDLYRSYGHYAVQRARPAIPPVGESKPNWELFQLLARAMGFEDEVFRRSADDLIDALLARPSPMREGLDRAALEAGRAVPLRLPADARRFRTPSGKMELLNPREARPLLDHLPTHEDGGALPLRLQTGVNPYTLNSTFMDREDLRAKAGGMRLQLSPAEARARGLSEGDAVVAWNGLGEVRFTLHVSAKIPDGLAVAEGVWWIAHAPGDRTVNALTSQRLSDQGGGSTFYDNRVDVRRAEAAPS</sequence>
<dbReference type="PROSITE" id="PS00490">
    <property type="entry name" value="MOLYBDOPTERIN_PROK_2"/>
    <property type="match status" value="1"/>
</dbReference>
<dbReference type="InterPro" id="IPR037920">
    <property type="entry name" value="YoaE_C"/>
</dbReference>
<evidence type="ECO:0000256" key="1">
    <source>
        <dbReference type="ARBA" id="ARBA00001942"/>
    </source>
</evidence>
<dbReference type="Pfam" id="PF01568">
    <property type="entry name" value="Molydop_binding"/>
    <property type="match status" value="1"/>
</dbReference>
<accession>A0ABN6N542</accession>
<comment type="cofactor">
    <cofactor evidence="1">
        <name>Mo-bis(molybdopterin guanine dinucleotide)</name>
        <dbReference type="ChEBI" id="CHEBI:60539"/>
    </cofactor>
</comment>
<dbReference type="EMBL" id="AP025592">
    <property type="protein sequence ID" value="BDG06973.1"/>
    <property type="molecule type" value="Genomic_DNA"/>
</dbReference>
<dbReference type="PANTHER" id="PTHR43742">
    <property type="entry name" value="TRIMETHYLAMINE-N-OXIDE REDUCTASE"/>
    <property type="match status" value="1"/>
</dbReference>
<evidence type="ECO:0000313" key="9">
    <source>
        <dbReference type="EMBL" id="BDG06973.1"/>
    </source>
</evidence>
<organism evidence="9 10">
    <name type="scientific">Anaeromyxobacter paludicola</name>
    <dbReference type="NCBI Taxonomy" id="2918171"/>
    <lineage>
        <taxon>Bacteria</taxon>
        <taxon>Pseudomonadati</taxon>
        <taxon>Myxococcota</taxon>
        <taxon>Myxococcia</taxon>
        <taxon>Myxococcales</taxon>
        <taxon>Cystobacterineae</taxon>
        <taxon>Anaeromyxobacteraceae</taxon>
        <taxon>Anaeromyxobacter</taxon>
    </lineage>
</organism>
<dbReference type="Pfam" id="PF00384">
    <property type="entry name" value="Molybdopterin"/>
    <property type="match status" value="1"/>
</dbReference>
<dbReference type="InterPro" id="IPR006963">
    <property type="entry name" value="Mopterin_OxRdtase_4Fe-4S_dom"/>
</dbReference>
<dbReference type="CDD" id="cd02786">
    <property type="entry name" value="MopB_CT_3"/>
    <property type="match status" value="1"/>
</dbReference>
<dbReference type="SUPFAM" id="SSF53706">
    <property type="entry name" value="Formate dehydrogenase/DMSO reductase, domains 1-3"/>
    <property type="match status" value="1"/>
</dbReference>
<dbReference type="Gene3D" id="2.20.25.90">
    <property type="entry name" value="ADC-like domains"/>
    <property type="match status" value="1"/>
</dbReference>
<evidence type="ECO:0000256" key="2">
    <source>
        <dbReference type="ARBA" id="ARBA00010312"/>
    </source>
</evidence>
<dbReference type="InterPro" id="IPR009010">
    <property type="entry name" value="Asp_de-COase-like_dom_sf"/>
</dbReference>
<proteinExistence type="inferred from homology"/>